<comment type="subunit">
    <text evidence="34">Tetramer of two catalytic chains and two glycosylated inactive chains.</text>
</comment>
<feature type="region of interest" description="Disordered" evidence="42">
    <location>
        <begin position="498"/>
        <end position="527"/>
    </location>
</feature>
<dbReference type="GO" id="GO:0004181">
    <property type="term" value="F:metallocarboxypeptidase activity"/>
    <property type="evidence" value="ECO:0007669"/>
    <property type="project" value="UniProtKB-EC"/>
</dbReference>
<evidence type="ECO:0000256" key="17">
    <source>
        <dbReference type="ARBA" id="ARBA00022737"/>
    </source>
</evidence>
<dbReference type="PROSITE" id="PS00741">
    <property type="entry name" value="DH_1"/>
    <property type="match status" value="1"/>
</dbReference>
<evidence type="ECO:0000256" key="31">
    <source>
        <dbReference type="ARBA" id="ARBA00052807"/>
    </source>
</evidence>
<evidence type="ECO:0000256" key="37">
    <source>
        <dbReference type="ARBA" id="ARBA00082615"/>
    </source>
</evidence>
<dbReference type="InterPro" id="IPR001331">
    <property type="entry name" value="GDS_CDC24_CS"/>
</dbReference>
<protein>
    <recommendedName>
        <fullName evidence="36">Carboxypeptidase N catalytic chain</fullName>
        <ecNumber evidence="35">3.4.17.3</ecNumber>
    </recommendedName>
    <alternativeName>
        <fullName evidence="38">Carboxypeptidase N polypeptide 1</fullName>
    </alternativeName>
    <alternativeName>
        <fullName evidence="37">Carboxypeptidase N small subunit</fullName>
    </alternativeName>
    <alternativeName>
        <fullName evidence="7">Dynamin-binding protein</fullName>
    </alternativeName>
    <alternativeName>
        <fullName evidence="29">Scaffold protein Tuba</fullName>
    </alternativeName>
</protein>
<dbReference type="InterPro" id="IPR057246">
    <property type="entry name" value="CARBOXYPEPT_ZN_1"/>
</dbReference>
<keyword evidence="21" id="KW-0007">Acetylation</keyword>
<dbReference type="PROSITE" id="PS52035">
    <property type="entry name" value="PEPTIDASE_M14"/>
    <property type="match status" value="1"/>
</dbReference>
<dbReference type="CDD" id="cd07589">
    <property type="entry name" value="BAR_DNMBP"/>
    <property type="match status" value="1"/>
</dbReference>
<feature type="region of interest" description="Disordered" evidence="42">
    <location>
        <begin position="771"/>
        <end position="798"/>
    </location>
</feature>
<dbReference type="Pfam" id="PF00621">
    <property type="entry name" value="RhoGEF"/>
    <property type="match status" value="1"/>
</dbReference>
<evidence type="ECO:0000256" key="2">
    <source>
        <dbReference type="ARBA" id="ARBA00004239"/>
    </source>
</evidence>
<evidence type="ECO:0000259" key="45">
    <source>
        <dbReference type="PROSITE" id="PS50010"/>
    </source>
</evidence>
<dbReference type="Pfam" id="PF14604">
    <property type="entry name" value="SH3_9"/>
    <property type="match status" value="2"/>
</dbReference>
<feature type="region of interest" description="Disordered" evidence="42">
    <location>
        <begin position="1019"/>
        <end position="1115"/>
    </location>
</feature>
<keyword evidence="8 39" id="KW-0728">SH3 domain</keyword>
<dbReference type="InterPro" id="IPR000219">
    <property type="entry name" value="DH_dom"/>
</dbReference>
<evidence type="ECO:0000256" key="43">
    <source>
        <dbReference type="SAM" id="SignalP"/>
    </source>
</evidence>
<keyword evidence="14" id="KW-0645">Protease</keyword>
<evidence type="ECO:0000256" key="9">
    <source>
        <dbReference type="ARBA" id="ARBA00022490"/>
    </source>
</evidence>
<evidence type="ECO:0000256" key="3">
    <source>
        <dbReference type="ARBA" id="ARBA00004245"/>
    </source>
</evidence>
<dbReference type="InterPro" id="IPR036028">
    <property type="entry name" value="SH3-like_dom_sf"/>
</dbReference>
<dbReference type="CDD" id="cd11796">
    <property type="entry name" value="SH3_DNMBP_N3"/>
    <property type="match status" value="1"/>
</dbReference>
<dbReference type="PANTHER" id="PTHR22834">
    <property type="entry name" value="NUCLEAR FUSION PROTEIN FUS2"/>
    <property type="match status" value="1"/>
</dbReference>
<evidence type="ECO:0000256" key="33">
    <source>
        <dbReference type="ARBA" id="ARBA00062167"/>
    </source>
</evidence>
<keyword evidence="49" id="KW-1185">Reference proteome</keyword>
<keyword evidence="12" id="KW-0121">Carboxypeptidase</keyword>
<keyword evidence="26" id="KW-1015">Disulfide bond</keyword>
<dbReference type="CDD" id="cd11308">
    <property type="entry name" value="Peptidase_M14NE-CP-C_like"/>
    <property type="match status" value="1"/>
</dbReference>
<evidence type="ECO:0000256" key="29">
    <source>
        <dbReference type="ARBA" id="ARBA00032587"/>
    </source>
</evidence>
<proteinExistence type="inferred from homology"/>
<dbReference type="FunFam" id="2.30.30.40:FF:000160">
    <property type="entry name" value="dynamin-binding protein isoform X1"/>
    <property type="match status" value="1"/>
</dbReference>
<keyword evidence="28" id="KW-0206">Cytoskeleton</keyword>
<name>A0ABC9X605_GRUJA</name>
<dbReference type="SMART" id="SM00631">
    <property type="entry name" value="Zn_pept"/>
    <property type="match status" value="1"/>
</dbReference>
<evidence type="ECO:0000256" key="24">
    <source>
        <dbReference type="ARBA" id="ARBA00023049"/>
    </source>
</evidence>
<keyword evidence="20" id="KW-0965">Cell junction</keyword>
<feature type="coiled-coil region" evidence="41">
    <location>
        <begin position="1133"/>
        <end position="1183"/>
    </location>
</feature>
<evidence type="ECO:0000259" key="44">
    <source>
        <dbReference type="PROSITE" id="PS50002"/>
    </source>
</evidence>
<dbReference type="FunFam" id="2.60.40.1120:FF:000011">
    <property type="entry name" value="Carboxypeptidase N catalytic chain"/>
    <property type="match status" value="1"/>
</dbReference>
<evidence type="ECO:0000256" key="19">
    <source>
        <dbReference type="ARBA" id="ARBA00022833"/>
    </source>
</evidence>
<dbReference type="GO" id="GO:0046872">
    <property type="term" value="F:metal ion binding"/>
    <property type="evidence" value="ECO:0007669"/>
    <property type="project" value="UniProtKB-KW"/>
</dbReference>
<feature type="domain" description="Peptidase M14" evidence="47">
    <location>
        <begin position="24"/>
        <end position="338"/>
    </location>
</feature>
<dbReference type="SUPFAM" id="SSF103657">
    <property type="entry name" value="BAR/IMD domain-like"/>
    <property type="match status" value="1"/>
</dbReference>
<feature type="domain" description="SH3" evidence="44">
    <location>
        <begin position="706"/>
        <end position="765"/>
    </location>
</feature>
<evidence type="ECO:0000256" key="35">
    <source>
        <dbReference type="ARBA" id="ARBA00067073"/>
    </source>
</evidence>
<feature type="region of interest" description="Disordered" evidence="42">
    <location>
        <begin position="1858"/>
        <end position="1906"/>
    </location>
</feature>
<dbReference type="InterPro" id="IPR035818">
    <property type="entry name" value="DNMBP_SH3_N2"/>
</dbReference>
<keyword evidence="18" id="KW-0378">Hydrolase</keyword>
<keyword evidence="9" id="KW-0963">Cytoplasm</keyword>
<dbReference type="PROSITE" id="PS00133">
    <property type="entry name" value="CARBOXYPEPT_ZN_2"/>
    <property type="match status" value="1"/>
</dbReference>
<dbReference type="InterPro" id="IPR000834">
    <property type="entry name" value="Peptidase_M14"/>
</dbReference>
<dbReference type="CDD" id="cd11798">
    <property type="entry name" value="SH3_DNMBP_C1"/>
    <property type="match status" value="1"/>
</dbReference>
<dbReference type="Gene3D" id="2.60.40.1120">
    <property type="entry name" value="Carboxypeptidase-like, regulatory domain"/>
    <property type="match status" value="1"/>
</dbReference>
<dbReference type="SUPFAM" id="SSF50044">
    <property type="entry name" value="SH3-domain"/>
    <property type="match status" value="6"/>
</dbReference>
<dbReference type="Pfam" id="PF00246">
    <property type="entry name" value="Peptidase_M14"/>
    <property type="match status" value="1"/>
</dbReference>
<evidence type="ECO:0000256" key="34">
    <source>
        <dbReference type="ARBA" id="ARBA00062248"/>
    </source>
</evidence>
<keyword evidence="23" id="KW-0333">Golgi apparatus</keyword>
<dbReference type="SMART" id="SM00325">
    <property type="entry name" value="RhoGEF"/>
    <property type="match status" value="1"/>
</dbReference>
<evidence type="ECO:0000256" key="16">
    <source>
        <dbReference type="ARBA" id="ARBA00022729"/>
    </source>
</evidence>
<comment type="subcellular location">
    <subcellularLocation>
        <location evidence="4">Cell junction</location>
    </subcellularLocation>
    <subcellularLocation>
        <location evidence="3">Cytoplasm</location>
        <location evidence="3">Cytoskeleton</location>
    </subcellularLocation>
    <subcellularLocation>
        <location evidence="5">Golgi apparatus</location>
        <location evidence="5">Golgi stack</location>
    </subcellularLocation>
    <subcellularLocation>
        <location evidence="2">Secreted</location>
        <location evidence="2">Extracellular space</location>
    </subcellularLocation>
    <subcellularLocation>
        <location evidence="30">Synapse</location>
    </subcellularLocation>
</comment>
<keyword evidence="17" id="KW-0677">Repeat</keyword>
<evidence type="ECO:0000256" key="12">
    <source>
        <dbReference type="ARBA" id="ARBA00022645"/>
    </source>
</evidence>
<keyword evidence="16 43" id="KW-0732">Signal</keyword>
<keyword evidence="19" id="KW-0862">Zinc</keyword>
<dbReference type="CDD" id="cd11795">
    <property type="entry name" value="SH3_DNMBP_N2"/>
    <property type="match status" value="1"/>
</dbReference>
<comment type="cofactor">
    <cofactor evidence="1">
        <name>Zn(2+)</name>
        <dbReference type="ChEBI" id="CHEBI:29105"/>
    </cofactor>
</comment>
<evidence type="ECO:0000256" key="18">
    <source>
        <dbReference type="ARBA" id="ARBA00022801"/>
    </source>
</evidence>
<feature type="chain" id="PRO_5044757499" description="Carboxypeptidase N catalytic chain" evidence="43">
    <location>
        <begin position="21"/>
        <end position="1971"/>
    </location>
</feature>
<feature type="domain" description="SH3" evidence="44">
    <location>
        <begin position="1907"/>
        <end position="1970"/>
    </location>
</feature>
<dbReference type="FunFam" id="3.40.630.10:FF:000013">
    <property type="entry name" value="carboxypeptidase N catalytic chain"/>
    <property type="match status" value="1"/>
</dbReference>
<feature type="domain" description="SH3" evidence="44">
    <location>
        <begin position="628"/>
        <end position="688"/>
    </location>
</feature>
<accession>A0ABC9X605</accession>
<evidence type="ECO:0000259" key="46">
    <source>
        <dbReference type="PROSITE" id="PS51021"/>
    </source>
</evidence>
<evidence type="ECO:0000256" key="39">
    <source>
        <dbReference type="PROSITE-ProRule" id="PRU00192"/>
    </source>
</evidence>
<dbReference type="Pfam" id="PF07653">
    <property type="entry name" value="SH3_2"/>
    <property type="match status" value="1"/>
</dbReference>
<evidence type="ECO:0000256" key="30">
    <source>
        <dbReference type="ARBA" id="ARBA00034103"/>
    </source>
</evidence>
<feature type="active site" description="Proton donor/acceptor" evidence="40">
    <location>
        <position position="308"/>
    </location>
</feature>
<dbReference type="Pfam" id="PF03114">
    <property type="entry name" value="BAR"/>
    <property type="match status" value="1"/>
</dbReference>
<feature type="domain" description="SH3" evidence="44">
    <location>
        <begin position="559"/>
        <end position="623"/>
    </location>
</feature>
<evidence type="ECO:0000256" key="20">
    <source>
        <dbReference type="ARBA" id="ARBA00022949"/>
    </source>
</evidence>
<evidence type="ECO:0000256" key="14">
    <source>
        <dbReference type="ARBA" id="ARBA00022670"/>
    </source>
</evidence>
<organism evidence="48 49">
    <name type="scientific">Grus japonensis</name>
    <name type="common">Japanese crane</name>
    <name type="synonym">Red-crowned crane</name>
    <dbReference type="NCBI Taxonomy" id="30415"/>
    <lineage>
        <taxon>Eukaryota</taxon>
        <taxon>Metazoa</taxon>
        <taxon>Chordata</taxon>
        <taxon>Craniata</taxon>
        <taxon>Vertebrata</taxon>
        <taxon>Euteleostomi</taxon>
        <taxon>Archelosauria</taxon>
        <taxon>Archosauria</taxon>
        <taxon>Dinosauria</taxon>
        <taxon>Saurischia</taxon>
        <taxon>Theropoda</taxon>
        <taxon>Coelurosauria</taxon>
        <taxon>Aves</taxon>
        <taxon>Neognathae</taxon>
        <taxon>Neoaves</taxon>
        <taxon>Gruiformes</taxon>
        <taxon>Gruidae</taxon>
        <taxon>Grus</taxon>
    </lineage>
</organism>
<gene>
    <name evidence="48" type="ORF">GRJ2_001681500</name>
</gene>
<evidence type="ECO:0000256" key="6">
    <source>
        <dbReference type="ARBA" id="ARBA00005988"/>
    </source>
</evidence>
<dbReference type="FunFam" id="2.30.30.40:FF:000165">
    <property type="entry name" value="dynamin-binding protein isoform X1"/>
    <property type="match status" value="1"/>
</dbReference>
<keyword evidence="13" id="KW-0344">Guanine-nucleotide releasing factor</keyword>
<evidence type="ECO:0000256" key="28">
    <source>
        <dbReference type="ARBA" id="ARBA00023212"/>
    </source>
</evidence>
<dbReference type="InterPro" id="IPR051492">
    <property type="entry name" value="Dynamin-Rho_GEF"/>
</dbReference>
<feature type="compositionally biased region" description="Basic and acidic residues" evidence="42">
    <location>
        <begin position="890"/>
        <end position="905"/>
    </location>
</feature>
<dbReference type="InterPro" id="IPR004148">
    <property type="entry name" value="BAR_dom"/>
</dbReference>
<dbReference type="GO" id="GO:0005085">
    <property type="term" value="F:guanyl-nucleotide exchange factor activity"/>
    <property type="evidence" value="ECO:0007669"/>
    <property type="project" value="UniProtKB-KW"/>
</dbReference>
<dbReference type="InterPro" id="IPR001452">
    <property type="entry name" value="SH3_domain"/>
</dbReference>
<feature type="domain" description="SH3" evidence="44">
    <location>
        <begin position="797"/>
        <end position="856"/>
    </location>
</feature>
<feature type="region of interest" description="Disordered" evidence="42">
    <location>
        <begin position="883"/>
        <end position="950"/>
    </location>
</feature>
<dbReference type="GO" id="GO:0070161">
    <property type="term" value="C:anchoring junction"/>
    <property type="evidence" value="ECO:0007669"/>
    <property type="project" value="UniProtKB-SubCell"/>
</dbReference>
<feature type="region of interest" description="Disordered" evidence="42">
    <location>
        <begin position="1775"/>
        <end position="1807"/>
    </location>
</feature>
<sequence length="1971" mass="220108">MARWLWSLVGALLLLEVAAALSFLHHRYEEMVQALFRVQSQCPYVTRIYSIGRSVEGRHLYVLEFSDYPGIHEPLEPEFKYVGNMHGNEVLGRELLLQLSEFLCEEYRRGNERITHLIHDTRIHIMPSMNPDGYEVAAKQGPDSNGYLTGRNNANGVDLNRNFPDLNTFMYYSGEISGPNHHIPLPDNWKSQVEPETLAVIQWISSYNFVLSANLHGGAVVANYPYDKSQDQRFRSHRRTVNTPTPDDKLFQKLAKTYSYAHGWMHRGWNCGDYFADGITNGASWYSLSKGMQDFNYLYTNCFEITLELSCNKFPPEEDLERQWMANREALVAFIEEVHQGIKGMVSDENNNGIAGAVISVQGISHDITSGDMGDYFRLLLPGTYTVTASAEGYQPQTVTTTVGPAAPSLVHFQLKQDVVRKPPERKASGTRMNNKALQKKVTDKGKEAISFKVKRFLFRLGAIWVHSSLFGGKVLSAAGYWALCLYSQHNAGDKGTACAPRSPRATGKAVESNRSDGRDGRGGESDWINRAVPSAESLSLAGSPAGTLTGSWLHLISEDVFLVLVLASCLPDFPGLSVSEELPLFVGDVIEVLAVVDEFWLLGKKEGVTGQFPSSFVEPVDIPPLKQGEKLFVCTSDFTSQEPGSLSLQRGDLVILGGSLASSWLQGRSSWGSKGFFPSSCVRELCLSVRSRQLSQSALLEVPAYSLGQARALMDLSAQLEEELDFREGDLINIVGIPEPGWFEGELRGRRGIFPEGFVELLTPLRTLGISEDPEPPGTCDTNGTVEMPPKEEEEPGSTYGVALYQFQALESKELDFDVGDRIRIVGILEDGWLEGELRGKRGIFPHRFVRLEASEPCREMAGAGDPQGGGIHQDVESTCSEALPLPGKDGKEKEDGSAAHPEPDTLLSHTTESWAASEPQESQSSTQDLDSWVDGQQEKSKPCSSSLGGAQVGLDTWAGSWGECCPLAAQWDGCTDLDSKLTEQLAQFEKSLSSTSPEQDKVSRHFSILDYSSEKDIVRGSPECAPHARQPERRKALRPPPPRPSSLATTPVHTLGGQVPKGRSLSFSVKPSRPAPRPPSNNQRKNVALPQLQPSVQEHQVDEGREGLTRTGSASPRSILLTRIGEVERDLEAYGKTRAELSVMLEEQQDELVRAEALENLDFCDSNIESLSVELQELREMTLLSAQTPSLETSSAATESPEQRMLEKRSKVIEELLQTERDYIRDLEMCVERIMVPLQQAQMQNIDFEGLFGNIHMVISFSKQLLSTLEASDAIGPVFLAQRAELESIYRVYCQNHDEAIALLETYEKDEKMQKLLLDLLDSLRSLYSEWGCTNYINLGSFLIKPVQRVMRYPLLLMELLSATPEAHPDKAPLTAAVLAVKEINVNINEYKRRKDLVLKYRKGDEDSLMEKISKLNFHSIIKKSNRVSSHLKHLTGFAPQLKDEAFEETEKNFRMQERLIKSFIRDLSLYLQHVRESACMKALAAVSMWDLCTEKGSADLDQFQKVNRLISDQLFSNFKERTERLVSSPLNQLLSMFAGPHKLVQKRFDKLLDFHNCTERAEKLKDKRTLEELQSARNNYEALNAQLLDELPKFLRFAKELFASCVRGYAEAHCDFVRLALEELRPLLSLLKVSSREGNLIAIFQDEHGRVLQQLQAFTFFPESQAAPKKPFERKSVERQSARRQPVGLPSYLLQSDDVRAALLARYPPESLFQADRNFNAAQDLDVSLLEGDIVGVIKKKDPMGSQNRWLIDNGVTKGFVYSSFLKPYNPRRSQSDVSVGSHSSNESEHSSSSPQSNTTLTFSPSGAAVTFTQKPPQDSASPADLYQSLQPPLEMDSHSLPQLSSGDRTAPLEAGAVTSQRRYSRPELGCSPGFRNGHPTKAHLRPTPSVEDRDSGLESSESEGNQVYYALYTFKGRNTNELSVSANQRLRILQFEDITGNREWWLAEAHGKQGYVPSSYIRKTEYT</sequence>
<evidence type="ECO:0000256" key="23">
    <source>
        <dbReference type="ARBA" id="ARBA00023034"/>
    </source>
</evidence>
<dbReference type="PROSITE" id="PS50002">
    <property type="entry name" value="SH3"/>
    <property type="match status" value="6"/>
</dbReference>
<keyword evidence="10" id="KW-0964">Secreted</keyword>
<dbReference type="FunFam" id="1.20.1270.60:FF:000027">
    <property type="entry name" value="dynamin-binding protein isoform X1"/>
    <property type="match status" value="1"/>
</dbReference>
<dbReference type="EMBL" id="BAAFJT010000007">
    <property type="protein sequence ID" value="GAB0192162.1"/>
    <property type="molecule type" value="Genomic_DNA"/>
</dbReference>
<evidence type="ECO:0000256" key="41">
    <source>
        <dbReference type="SAM" id="Coils"/>
    </source>
</evidence>
<evidence type="ECO:0000313" key="49">
    <source>
        <dbReference type="Proteomes" id="UP001623348"/>
    </source>
</evidence>
<evidence type="ECO:0000256" key="7">
    <source>
        <dbReference type="ARBA" id="ARBA00018186"/>
    </source>
</evidence>
<dbReference type="InterPro" id="IPR035899">
    <property type="entry name" value="DBL_dom_sf"/>
</dbReference>
<evidence type="ECO:0000256" key="11">
    <source>
        <dbReference type="ARBA" id="ARBA00022553"/>
    </source>
</evidence>
<dbReference type="GO" id="GO:0005856">
    <property type="term" value="C:cytoskeleton"/>
    <property type="evidence" value="ECO:0007669"/>
    <property type="project" value="UniProtKB-SubCell"/>
</dbReference>
<dbReference type="FunFam" id="2.30.30.40:FF:000138">
    <property type="entry name" value="dynamin-binding protein isoform X1"/>
    <property type="match status" value="1"/>
</dbReference>
<dbReference type="Pfam" id="PF00018">
    <property type="entry name" value="SH3_1"/>
    <property type="match status" value="1"/>
</dbReference>
<evidence type="ECO:0000256" key="22">
    <source>
        <dbReference type="ARBA" id="ARBA00023018"/>
    </source>
</evidence>
<feature type="signal peptide" evidence="43">
    <location>
        <begin position="1"/>
        <end position="20"/>
    </location>
</feature>
<dbReference type="FunFam" id="1.20.900.10:FF:000023">
    <property type="entry name" value="dynamin-binding protein isoform X2"/>
    <property type="match status" value="1"/>
</dbReference>
<feature type="domain" description="SH3" evidence="44">
    <location>
        <begin position="1711"/>
        <end position="1774"/>
    </location>
</feature>
<evidence type="ECO:0000256" key="32">
    <source>
        <dbReference type="ARBA" id="ARBA00059780"/>
    </source>
</evidence>
<feature type="compositionally biased region" description="Low complexity" evidence="42">
    <location>
        <begin position="1779"/>
        <end position="1801"/>
    </location>
</feature>
<dbReference type="PROSITE" id="PS50010">
    <property type="entry name" value="DH_2"/>
    <property type="match status" value="1"/>
</dbReference>
<comment type="function">
    <text evidence="32">Protects the body from potent vasoactive and inflammatory peptides containing C-terminal Arg or Lys (such as kinins or anaphylatoxins) which are released into the circulation.</text>
</comment>
<keyword evidence="24" id="KW-0482">Metalloprotease</keyword>
<comment type="caution">
    <text evidence="48">The sequence shown here is derived from an EMBL/GenBank/DDBJ whole genome shotgun (WGS) entry which is preliminary data.</text>
</comment>
<dbReference type="CDD" id="cd11797">
    <property type="entry name" value="SH3_DNMBP_N4"/>
    <property type="match status" value="1"/>
</dbReference>
<dbReference type="Gene3D" id="1.20.900.10">
    <property type="entry name" value="Dbl homology (DH) domain"/>
    <property type="match status" value="1"/>
</dbReference>
<keyword evidence="25 41" id="KW-0175">Coiled coil</keyword>
<evidence type="ECO:0000259" key="47">
    <source>
        <dbReference type="PROSITE" id="PS52035"/>
    </source>
</evidence>
<evidence type="ECO:0000256" key="13">
    <source>
        <dbReference type="ARBA" id="ARBA00022658"/>
    </source>
</evidence>
<comment type="catalytic activity">
    <reaction evidence="31">
        <text>Release of a C-terminal basic amino acid, preferentially lysine.</text>
        <dbReference type="EC" id="3.4.17.3"/>
    </reaction>
</comment>
<dbReference type="SUPFAM" id="SSF53187">
    <property type="entry name" value="Zn-dependent exopeptidases"/>
    <property type="match status" value="1"/>
</dbReference>
<feature type="domain" description="BAR" evidence="46">
    <location>
        <begin position="1434"/>
        <end position="1643"/>
    </location>
</feature>
<dbReference type="Pfam" id="PF13620">
    <property type="entry name" value="CarboxypepD_reg"/>
    <property type="match status" value="1"/>
</dbReference>
<evidence type="ECO:0000256" key="5">
    <source>
        <dbReference type="ARBA" id="ARBA00004348"/>
    </source>
</evidence>
<dbReference type="InterPro" id="IPR035819">
    <property type="entry name" value="DNMBP_SH3_N3"/>
</dbReference>
<dbReference type="CDD" id="cd00160">
    <property type="entry name" value="RhoGEF"/>
    <property type="match status" value="1"/>
</dbReference>
<evidence type="ECO:0000256" key="38">
    <source>
        <dbReference type="ARBA" id="ARBA00083228"/>
    </source>
</evidence>
<dbReference type="PROSITE" id="PS00132">
    <property type="entry name" value="CARBOXYPEPT_ZN_1"/>
    <property type="match status" value="1"/>
</dbReference>
<dbReference type="PROSITE" id="PS51021">
    <property type="entry name" value="BAR"/>
    <property type="match status" value="1"/>
</dbReference>
<dbReference type="EC" id="3.4.17.3" evidence="35"/>
<evidence type="ECO:0000256" key="27">
    <source>
        <dbReference type="ARBA" id="ARBA00023180"/>
    </source>
</evidence>
<dbReference type="Gene3D" id="3.40.630.10">
    <property type="entry name" value="Zn peptidases"/>
    <property type="match status" value="1"/>
</dbReference>
<feature type="compositionally biased region" description="Polar residues" evidence="42">
    <location>
        <begin position="909"/>
        <end position="931"/>
    </location>
</feature>
<evidence type="ECO:0000313" key="48">
    <source>
        <dbReference type="EMBL" id="GAB0192162.1"/>
    </source>
</evidence>
<comment type="subunit">
    <text evidence="33">Binds DNM1 via its N-terminal SH3 domains. The C-terminal SH3 domain binds a complex containing actin, tubulin, Hsp70 and actin-regulatory proteins, such as ENAH, EVL, WIRE, CR16, WAVE1 and NAP1L1. Interacts with FASLG. Interacts (via SH3 domain 6) with WASL. Interacts (via SH3 domain 6) interacts with ENAH. Interacts (via C-terminal domain) with TJP1; required for the apical cell-cell junction localization of DNMBP.</text>
</comment>
<dbReference type="CDD" id="cd12141">
    <property type="entry name" value="SH3_DNMBP_C2"/>
    <property type="match status" value="1"/>
</dbReference>
<dbReference type="GO" id="GO:0005795">
    <property type="term" value="C:Golgi stack"/>
    <property type="evidence" value="ECO:0007669"/>
    <property type="project" value="UniProtKB-SubCell"/>
</dbReference>
<dbReference type="Proteomes" id="UP001623348">
    <property type="component" value="Unassembled WGS sequence"/>
</dbReference>
<keyword evidence="15" id="KW-0479">Metal-binding</keyword>
<dbReference type="CDD" id="cd03864">
    <property type="entry name" value="M14_CPN"/>
    <property type="match status" value="1"/>
</dbReference>
<dbReference type="Gene3D" id="2.30.30.40">
    <property type="entry name" value="SH3 Domains"/>
    <property type="match status" value="6"/>
</dbReference>
<keyword evidence="27" id="KW-0325">Glycoprotein</keyword>
<evidence type="ECO:0000256" key="8">
    <source>
        <dbReference type="ARBA" id="ARBA00022443"/>
    </source>
</evidence>
<feature type="domain" description="DH" evidence="45">
    <location>
        <begin position="1210"/>
        <end position="1393"/>
    </location>
</feature>
<dbReference type="FunFam" id="2.30.30.40:FF:000084">
    <property type="entry name" value="dynamin-binding protein isoform X1"/>
    <property type="match status" value="1"/>
</dbReference>
<dbReference type="PANTHER" id="PTHR22834:SF19">
    <property type="entry name" value="DYNAMIN-BINDING PROTEIN"/>
    <property type="match status" value="1"/>
</dbReference>
<dbReference type="InterPro" id="IPR057247">
    <property type="entry name" value="CARBOXYPEPT_ZN_2"/>
</dbReference>
<dbReference type="InterPro" id="IPR033814">
    <property type="entry name" value="M14_CPN"/>
</dbReference>
<feature type="compositionally biased region" description="Basic and acidic residues" evidence="42">
    <location>
        <begin position="512"/>
        <end position="525"/>
    </location>
</feature>
<reference evidence="48 49" key="1">
    <citation type="submission" date="2024-06" db="EMBL/GenBank/DDBJ databases">
        <title>The draft genome of Grus japonensis, version 3.</title>
        <authorList>
            <person name="Nabeshima K."/>
            <person name="Suzuki S."/>
            <person name="Onuma M."/>
        </authorList>
    </citation>
    <scope>NUCLEOTIDE SEQUENCE [LARGE SCALE GENOMIC DNA]</scope>
    <source>
        <strain evidence="48 49">451A</strain>
    </source>
</reference>
<dbReference type="FunFam" id="2.30.30.40:FF:000066">
    <property type="entry name" value="dynamin-binding protein isoform X1"/>
    <property type="match status" value="1"/>
</dbReference>
<dbReference type="SUPFAM" id="SSF48065">
    <property type="entry name" value="DBL homology domain (DH-domain)"/>
    <property type="match status" value="1"/>
</dbReference>
<comment type="similarity">
    <text evidence="6 40">Belongs to the peptidase M14 family.</text>
</comment>
<dbReference type="SMART" id="SM00326">
    <property type="entry name" value="SH3"/>
    <property type="match status" value="6"/>
</dbReference>
<evidence type="ECO:0000256" key="40">
    <source>
        <dbReference type="PROSITE-ProRule" id="PRU01379"/>
    </source>
</evidence>
<evidence type="ECO:0000256" key="36">
    <source>
        <dbReference type="ARBA" id="ARBA00067642"/>
    </source>
</evidence>
<dbReference type="SUPFAM" id="SSF49464">
    <property type="entry name" value="Carboxypeptidase regulatory domain-like"/>
    <property type="match status" value="1"/>
</dbReference>
<evidence type="ECO:0000256" key="25">
    <source>
        <dbReference type="ARBA" id="ARBA00023054"/>
    </source>
</evidence>
<evidence type="ECO:0000256" key="1">
    <source>
        <dbReference type="ARBA" id="ARBA00001947"/>
    </source>
</evidence>
<dbReference type="GO" id="GO:0045202">
    <property type="term" value="C:synapse"/>
    <property type="evidence" value="ECO:0007669"/>
    <property type="project" value="UniProtKB-SubCell"/>
</dbReference>
<evidence type="ECO:0000256" key="15">
    <source>
        <dbReference type="ARBA" id="ARBA00022723"/>
    </source>
</evidence>
<keyword evidence="11" id="KW-0597">Phosphoprotein</keyword>
<evidence type="ECO:0000256" key="10">
    <source>
        <dbReference type="ARBA" id="ARBA00022525"/>
    </source>
</evidence>
<dbReference type="PRINTS" id="PR00765">
    <property type="entry name" value="CRBOXYPTASEA"/>
</dbReference>
<dbReference type="InterPro" id="IPR035820">
    <property type="entry name" value="DNMBP_SH3_C1"/>
</dbReference>
<dbReference type="InterPro" id="IPR027267">
    <property type="entry name" value="AH/BAR_dom_sf"/>
</dbReference>
<dbReference type="SMART" id="SM00721">
    <property type="entry name" value="BAR"/>
    <property type="match status" value="1"/>
</dbReference>
<dbReference type="Gene3D" id="1.20.1270.60">
    <property type="entry name" value="Arfaptin homology (AH) domain/BAR domain"/>
    <property type="match status" value="1"/>
</dbReference>
<dbReference type="GO" id="GO:0006508">
    <property type="term" value="P:proteolysis"/>
    <property type="evidence" value="ECO:0007669"/>
    <property type="project" value="UniProtKB-KW"/>
</dbReference>
<keyword evidence="22" id="KW-0770">Synapse</keyword>
<evidence type="ECO:0000256" key="26">
    <source>
        <dbReference type="ARBA" id="ARBA00023157"/>
    </source>
</evidence>
<evidence type="ECO:0000256" key="21">
    <source>
        <dbReference type="ARBA" id="ARBA00022990"/>
    </source>
</evidence>
<evidence type="ECO:0000256" key="42">
    <source>
        <dbReference type="SAM" id="MobiDB-lite"/>
    </source>
</evidence>
<evidence type="ECO:0000256" key="4">
    <source>
        <dbReference type="ARBA" id="ARBA00004282"/>
    </source>
</evidence>
<dbReference type="InterPro" id="IPR008969">
    <property type="entry name" value="CarboxyPept-like_regulatory"/>
</dbReference>
<dbReference type="GO" id="GO:0005576">
    <property type="term" value="C:extracellular region"/>
    <property type="evidence" value="ECO:0007669"/>
    <property type="project" value="UniProtKB-SubCell"/>
</dbReference>
<feature type="compositionally biased region" description="Basic and acidic residues" evidence="42">
    <location>
        <begin position="1101"/>
        <end position="1110"/>
    </location>
</feature>